<gene>
    <name evidence="1" type="ORF">LCGC14_3061390</name>
</gene>
<evidence type="ECO:0000313" key="1">
    <source>
        <dbReference type="EMBL" id="KKK56751.1"/>
    </source>
</evidence>
<sequence length="122" mass="13472">MRFLGNSYVVLAELPVHWLPSASQIPKLQEGADAAIYPVWLMDATGVRAHIFMRCPACDAPLNLSPSSMREQRGWNESPPDIQLITGCLRCSGTYMIDEEKAYCLSLTPAHTARKVAVAKPQ</sequence>
<accession>A0A0F8Z9I1</accession>
<protein>
    <submittedName>
        <fullName evidence="1">Uncharacterized protein</fullName>
    </submittedName>
</protein>
<name>A0A0F8Z9I1_9ZZZZ</name>
<proteinExistence type="predicted"/>
<reference evidence="1" key="1">
    <citation type="journal article" date="2015" name="Nature">
        <title>Complex archaea that bridge the gap between prokaryotes and eukaryotes.</title>
        <authorList>
            <person name="Spang A."/>
            <person name="Saw J.H."/>
            <person name="Jorgensen S.L."/>
            <person name="Zaremba-Niedzwiedzka K."/>
            <person name="Martijn J."/>
            <person name="Lind A.E."/>
            <person name="van Eijk R."/>
            <person name="Schleper C."/>
            <person name="Guy L."/>
            <person name="Ettema T.J."/>
        </authorList>
    </citation>
    <scope>NUCLEOTIDE SEQUENCE</scope>
</reference>
<organism evidence="1">
    <name type="scientific">marine sediment metagenome</name>
    <dbReference type="NCBI Taxonomy" id="412755"/>
    <lineage>
        <taxon>unclassified sequences</taxon>
        <taxon>metagenomes</taxon>
        <taxon>ecological metagenomes</taxon>
    </lineage>
</organism>
<dbReference type="EMBL" id="LAZR01064832">
    <property type="protein sequence ID" value="KKK56751.1"/>
    <property type="molecule type" value="Genomic_DNA"/>
</dbReference>
<comment type="caution">
    <text evidence="1">The sequence shown here is derived from an EMBL/GenBank/DDBJ whole genome shotgun (WGS) entry which is preliminary data.</text>
</comment>
<dbReference type="AlphaFoldDB" id="A0A0F8Z9I1"/>